<accession>A0A2K8KTG4</accession>
<dbReference type="PANTHER" id="PTHR37482:SF1">
    <property type="entry name" value="OUTER MEMBRANE PROTEIN ASSEMBLY FACTOR BAME"/>
    <property type="match status" value="1"/>
</dbReference>
<dbReference type="InterPro" id="IPR037873">
    <property type="entry name" value="BamE-like"/>
</dbReference>
<dbReference type="OrthoDB" id="9808250at2"/>
<organism evidence="5 6">
    <name type="scientific">Reinekea forsetii</name>
    <dbReference type="NCBI Taxonomy" id="1336806"/>
    <lineage>
        <taxon>Bacteria</taxon>
        <taxon>Pseudomonadati</taxon>
        <taxon>Pseudomonadota</taxon>
        <taxon>Gammaproteobacteria</taxon>
        <taxon>Oceanospirillales</taxon>
        <taxon>Saccharospirillaceae</taxon>
        <taxon>Reinekea</taxon>
    </lineage>
</organism>
<evidence type="ECO:0000256" key="3">
    <source>
        <dbReference type="ARBA" id="ARBA00023237"/>
    </source>
</evidence>
<dbReference type="InterPro" id="IPR007450">
    <property type="entry name" value="BamE_dom"/>
</dbReference>
<evidence type="ECO:0000256" key="1">
    <source>
        <dbReference type="ARBA" id="ARBA00022729"/>
    </source>
</evidence>
<dbReference type="GO" id="GO:0043165">
    <property type="term" value="P:Gram-negative-bacterium-type cell outer membrane assembly"/>
    <property type="evidence" value="ECO:0007669"/>
    <property type="project" value="TreeGrafter"/>
</dbReference>
<protein>
    <submittedName>
        <fullName evidence="5">Outer membrane lipoprotein SmpA</fullName>
    </submittedName>
</protein>
<dbReference type="KEGG" id="rfo:REIFOR_02899"/>
<evidence type="ECO:0000313" key="6">
    <source>
        <dbReference type="Proteomes" id="UP000229757"/>
    </source>
</evidence>
<keyword evidence="1" id="KW-0732">Signal</keyword>
<dbReference type="GO" id="GO:0030674">
    <property type="term" value="F:protein-macromolecule adaptor activity"/>
    <property type="evidence" value="ECO:0007669"/>
    <property type="project" value="TreeGrafter"/>
</dbReference>
<dbReference type="AlphaFoldDB" id="A0A2K8KTG4"/>
<dbReference type="Proteomes" id="UP000229757">
    <property type="component" value="Chromosome"/>
</dbReference>
<sequence length="79" mass="8827">MLQPYQAELGQGNVVRPEQIDQLIIGQTPEQVTFILGSPLLTGEQTQVRWVYPIYDSATGFSNLIIYFSAGRVANIEQN</sequence>
<evidence type="ECO:0000256" key="2">
    <source>
        <dbReference type="ARBA" id="ARBA00023136"/>
    </source>
</evidence>
<dbReference type="Gene3D" id="3.30.1450.10">
    <property type="match status" value="1"/>
</dbReference>
<name>A0A2K8KTG4_9GAMM</name>
<dbReference type="InterPro" id="IPR026592">
    <property type="entry name" value="BamE"/>
</dbReference>
<dbReference type="EMBL" id="CP011797">
    <property type="protein sequence ID" value="ATX78020.1"/>
    <property type="molecule type" value="Genomic_DNA"/>
</dbReference>
<keyword evidence="6" id="KW-1185">Reference proteome</keyword>
<keyword evidence="5" id="KW-0449">Lipoprotein</keyword>
<evidence type="ECO:0000313" key="5">
    <source>
        <dbReference type="EMBL" id="ATX78020.1"/>
    </source>
</evidence>
<dbReference type="GO" id="GO:1990063">
    <property type="term" value="C:Bam protein complex"/>
    <property type="evidence" value="ECO:0007669"/>
    <property type="project" value="TreeGrafter"/>
</dbReference>
<dbReference type="RefSeq" id="WP_158524400.1">
    <property type="nucleotide sequence ID" value="NZ_CP011797.1"/>
</dbReference>
<proteinExistence type="predicted"/>
<keyword evidence="2" id="KW-0472">Membrane</keyword>
<dbReference type="GO" id="GO:0051205">
    <property type="term" value="P:protein insertion into membrane"/>
    <property type="evidence" value="ECO:0007669"/>
    <property type="project" value="TreeGrafter"/>
</dbReference>
<gene>
    <name evidence="5" type="primary">smpA</name>
    <name evidence="5" type="ORF">REIFOR_02899</name>
</gene>
<dbReference type="PANTHER" id="PTHR37482">
    <property type="entry name" value="OUTER MEMBRANE PROTEIN ASSEMBLY FACTOR BAME"/>
    <property type="match status" value="1"/>
</dbReference>
<feature type="domain" description="Outer membrane protein assembly factor BamE" evidence="4">
    <location>
        <begin position="12"/>
        <end position="76"/>
    </location>
</feature>
<evidence type="ECO:0000259" key="4">
    <source>
        <dbReference type="Pfam" id="PF04355"/>
    </source>
</evidence>
<keyword evidence="3" id="KW-0998">Cell outer membrane</keyword>
<dbReference type="Pfam" id="PF04355">
    <property type="entry name" value="BamE"/>
    <property type="match status" value="1"/>
</dbReference>
<reference evidence="5 6" key="1">
    <citation type="journal article" date="2017" name="Environ. Microbiol.">
        <title>Genomic and physiological analyses of 'Reinekea forsetii' reveal a versatile opportunistic lifestyle during spring algae blooms.</title>
        <authorList>
            <person name="Avci B."/>
            <person name="Hahnke R.L."/>
            <person name="Chafee M."/>
            <person name="Fischer T."/>
            <person name="Gruber-Vodicka H."/>
            <person name="Tegetmeyer H.E."/>
            <person name="Harder J."/>
            <person name="Fuchs B.M."/>
            <person name="Amann R.I."/>
            <person name="Teeling H."/>
        </authorList>
    </citation>
    <scope>NUCLEOTIDE SEQUENCE [LARGE SCALE GENOMIC DNA]</scope>
    <source>
        <strain evidence="5 6">Hel1_31_D35</strain>
    </source>
</reference>